<gene>
    <name evidence="4" type="primary">Hdgf</name>
</gene>
<feature type="compositionally biased region" description="Basic and acidic residues" evidence="1">
    <location>
        <begin position="222"/>
        <end position="236"/>
    </location>
</feature>
<feature type="domain" description="PWWP" evidence="2">
    <location>
        <begin position="12"/>
        <end position="69"/>
    </location>
</feature>
<dbReference type="InterPro" id="IPR047363">
    <property type="entry name" value="PWWP_HDGF"/>
</dbReference>
<dbReference type="PANTHER" id="PTHR12550:SF41">
    <property type="entry name" value="HEPATOMA-DERIVED GROWTH FACTOR"/>
    <property type="match status" value="1"/>
</dbReference>
<dbReference type="Proteomes" id="UP000886700">
    <property type="component" value="Unplaced"/>
</dbReference>
<dbReference type="PROSITE" id="PS50812">
    <property type="entry name" value="PWWP"/>
    <property type="match status" value="1"/>
</dbReference>
<dbReference type="RefSeq" id="XP_005080159.1">
    <property type="nucleotide sequence ID" value="XM_005080102.4"/>
</dbReference>
<feature type="compositionally biased region" description="Basic and acidic residues" evidence="1">
    <location>
        <begin position="135"/>
        <end position="173"/>
    </location>
</feature>
<dbReference type="AlphaFoldDB" id="A0A1U7QSW2"/>
<reference evidence="4" key="1">
    <citation type="submission" date="2025-08" db="UniProtKB">
        <authorList>
            <consortium name="RefSeq"/>
        </authorList>
    </citation>
    <scope>IDENTIFICATION</scope>
    <source>
        <tissue evidence="4">Liver</tissue>
    </source>
</reference>
<dbReference type="eggNOG" id="KOG1904">
    <property type="taxonomic scope" value="Eukaryota"/>
</dbReference>
<evidence type="ECO:0000313" key="3">
    <source>
        <dbReference type="Proteomes" id="UP000886700"/>
    </source>
</evidence>
<dbReference type="OrthoDB" id="62853at2759"/>
<dbReference type="Pfam" id="PF00855">
    <property type="entry name" value="PWWP"/>
    <property type="match status" value="1"/>
</dbReference>
<keyword evidence="3" id="KW-1185">Reference proteome</keyword>
<proteinExistence type="predicted"/>
<feature type="region of interest" description="Disordered" evidence="1">
    <location>
        <begin position="69"/>
        <end position="236"/>
    </location>
</feature>
<accession>A0A1U7QSW2</accession>
<feature type="compositionally biased region" description="Polar residues" evidence="1">
    <location>
        <begin position="91"/>
        <end position="103"/>
    </location>
</feature>
<dbReference type="InterPro" id="IPR000313">
    <property type="entry name" value="PWWP_dom"/>
</dbReference>
<dbReference type="CDD" id="cd20148">
    <property type="entry name" value="PWWP_HDGF"/>
    <property type="match status" value="1"/>
</dbReference>
<dbReference type="CTD" id="3068"/>
<organism evidence="3 4">
    <name type="scientific">Mesocricetus auratus</name>
    <name type="common">Golden hamster</name>
    <dbReference type="NCBI Taxonomy" id="10036"/>
    <lineage>
        <taxon>Eukaryota</taxon>
        <taxon>Metazoa</taxon>
        <taxon>Chordata</taxon>
        <taxon>Craniata</taxon>
        <taxon>Vertebrata</taxon>
        <taxon>Euteleostomi</taxon>
        <taxon>Mammalia</taxon>
        <taxon>Eutheria</taxon>
        <taxon>Euarchontoglires</taxon>
        <taxon>Glires</taxon>
        <taxon>Rodentia</taxon>
        <taxon>Myomorpha</taxon>
        <taxon>Muroidea</taxon>
        <taxon>Cricetidae</taxon>
        <taxon>Cricetinae</taxon>
        <taxon>Mesocricetus</taxon>
    </lineage>
</organism>
<feature type="compositionally biased region" description="Acidic residues" evidence="1">
    <location>
        <begin position="212"/>
        <end position="221"/>
    </location>
</feature>
<protein>
    <submittedName>
        <fullName evidence="4">Hepatoma-derived growth factor</fullName>
    </submittedName>
</protein>
<evidence type="ECO:0000259" key="2">
    <source>
        <dbReference type="PROSITE" id="PS50812"/>
    </source>
</evidence>
<dbReference type="GeneID" id="101844320"/>
<name>A0A1U7QSW2_MESAU</name>
<dbReference type="SMART" id="SM00293">
    <property type="entry name" value="PWWP"/>
    <property type="match status" value="1"/>
</dbReference>
<sequence>MSRSNRQKEYKCGDLVFAKMKGYPHWPARIDEMPEAAVKSTANKYQVFFFGTHETAFLGPKDLFPYEESKEKFGKPNKRKGFSEGLWEIENNPTVKASGYQSSQKKRCVEEPELEPEAPGGDGDKKGNAEGSSDEEGKLVIDEPAKERNDKGTLKRRAGDMLEDSPKRPKESGDPEEEDKEPATLEGERPLPVEVEKNSTPSEPDSGQGPPPEEEEEEEATKEEAEAQGVRDHESL</sequence>
<evidence type="ECO:0000313" key="4">
    <source>
        <dbReference type="RefSeq" id="XP_005080159.1"/>
    </source>
</evidence>
<dbReference type="Gene3D" id="2.30.30.140">
    <property type="match status" value="1"/>
</dbReference>
<dbReference type="SUPFAM" id="SSF63748">
    <property type="entry name" value="Tudor/PWWP/MBT"/>
    <property type="match status" value="1"/>
</dbReference>
<feature type="compositionally biased region" description="Basic and acidic residues" evidence="1">
    <location>
        <begin position="181"/>
        <end position="197"/>
    </location>
</feature>
<evidence type="ECO:0000256" key="1">
    <source>
        <dbReference type="SAM" id="MobiDB-lite"/>
    </source>
</evidence>
<dbReference type="KEGG" id="maua:101844320"/>
<dbReference type="PANTHER" id="PTHR12550">
    <property type="entry name" value="HEPATOMA-DERIVED GROWTH FACTOR-RELATED"/>
    <property type="match status" value="1"/>
</dbReference>
<dbReference type="FunFam" id="2.30.30.140:FF:000017">
    <property type="entry name" value="hepatoma-derived growth factor isoform X1"/>
    <property type="match status" value="1"/>
</dbReference>